<protein>
    <recommendedName>
        <fullName evidence="5 7">Adenylate kinase</fullName>
        <shortName evidence="5">AK</shortName>
        <ecNumber evidence="5 7">2.7.4.3</ecNumber>
    </recommendedName>
    <alternativeName>
        <fullName evidence="5">ATP-AMP transphosphorylase</fullName>
    </alternativeName>
    <alternativeName>
        <fullName evidence="5">ATP:AMP phosphotransferase</fullName>
    </alternativeName>
    <alternativeName>
        <fullName evidence="5">Adenylate monophosphate kinase</fullName>
    </alternativeName>
</protein>
<comment type="pathway">
    <text evidence="5">Purine metabolism; AMP biosynthesis via salvage pathway; AMP from ADP: step 1/1.</text>
</comment>
<keyword evidence="2 5" id="KW-0545">Nucleotide biosynthesis</keyword>
<evidence type="ECO:0000256" key="4">
    <source>
        <dbReference type="ARBA" id="ARBA00022777"/>
    </source>
</evidence>
<comment type="catalytic activity">
    <reaction evidence="5 7">
        <text>AMP + ATP = 2 ADP</text>
        <dbReference type="Rhea" id="RHEA:12973"/>
        <dbReference type="ChEBI" id="CHEBI:30616"/>
        <dbReference type="ChEBI" id="CHEBI:456215"/>
        <dbReference type="ChEBI" id="CHEBI:456216"/>
        <dbReference type="EC" id="2.7.4.3"/>
    </reaction>
</comment>
<dbReference type="InterPro" id="IPR006259">
    <property type="entry name" value="Adenyl_kin_sub"/>
</dbReference>
<dbReference type="GO" id="GO:0005737">
    <property type="term" value="C:cytoplasm"/>
    <property type="evidence" value="ECO:0007669"/>
    <property type="project" value="UniProtKB-SubCell"/>
</dbReference>
<evidence type="ECO:0000313" key="9">
    <source>
        <dbReference type="Proteomes" id="UP000245533"/>
    </source>
</evidence>
<feature type="binding site" evidence="5">
    <location>
        <position position="171"/>
    </location>
    <ligand>
        <name>ATP</name>
        <dbReference type="ChEBI" id="CHEBI:30616"/>
    </ligand>
</feature>
<comment type="function">
    <text evidence="5">Catalyzes the reversible transfer of the terminal phosphate group between ATP and AMP. Plays an important role in cellular energy homeostasis and in adenine nucleotide metabolism.</text>
</comment>
<dbReference type="NCBIfam" id="TIGR01351">
    <property type="entry name" value="adk"/>
    <property type="match status" value="1"/>
</dbReference>
<dbReference type="NCBIfam" id="NF001381">
    <property type="entry name" value="PRK00279.1-3"/>
    <property type="match status" value="1"/>
</dbReference>
<dbReference type="GO" id="GO:0004017">
    <property type="term" value="F:AMP kinase activity"/>
    <property type="evidence" value="ECO:0007669"/>
    <property type="project" value="UniProtKB-UniRule"/>
</dbReference>
<keyword evidence="3 5" id="KW-0547">Nucleotide-binding</keyword>
<accession>A0A316TMW3</accession>
<dbReference type="CDD" id="cd01428">
    <property type="entry name" value="ADK"/>
    <property type="match status" value="1"/>
</dbReference>
<keyword evidence="9" id="KW-1185">Reference proteome</keyword>
<feature type="binding site" evidence="5">
    <location>
        <begin position="58"/>
        <end position="60"/>
    </location>
    <ligand>
        <name>AMP</name>
        <dbReference type="ChEBI" id="CHEBI:456215"/>
    </ligand>
</feature>
<comment type="domain">
    <text evidence="5">Consists of three domains, a large central CORE domain and two small peripheral domains, NMPbind and LID, which undergo movements during catalysis. The LID domain closes over the site of phosphoryl transfer upon ATP binding. Assembling and dissambling the active center during each catalytic cycle provides an effective means to prevent ATP hydrolysis.</text>
</comment>
<dbReference type="NCBIfam" id="NF011104">
    <property type="entry name" value="PRK14531.1"/>
    <property type="match status" value="1"/>
</dbReference>
<comment type="caution">
    <text evidence="8">The sequence shown here is derived from an EMBL/GenBank/DDBJ whole genome shotgun (WGS) entry which is preliminary data.</text>
</comment>
<dbReference type="PROSITE" id="PS00113">
    <property type="entry name" value="ADENYLATE_KINASE"/>
    <property type="match status" value="1"/>
</dbReference>
<sequence>MMNIILFGPPGAGKGTQAEKISSNFNLPHLSTGNIFRENIKNETPLGKKVKSIMDSGNLVPDETVVELVASELDKPMYDNGVILDGFPRTVAQAKELDSYLEKNDKQIDAFITLEVPEEELISRILNRGEGRSDDTPEKVKTRLQVYRNETKPVMDYYEEKGAVQKIDGVGSVDEIFNRIKDAVSE</sequence>
<evidence type="ECO:0000256" key="6">
    <source>
        <dbReference type="RuleBase" id="RU003330"/>
    </source>
</evidence>
<organism evidence="8 9">
    <name type="scientific">Rhodohalobacter mucosus</name>
    <dbReference type="NCBI Taxonomy" id="2079485"/>
    <lineage>
        <taxon>Bacteria</taxon>
        <taxon>Pseudomonadati</taxon>
        <taxon>Balneolota</taxon>
        <taxon>Balneolia</taxon>
        <taxon>Balneolales</taxon>
        <taxon>Balneolaceae</taxon>
        <taxon>Rhodohalobacter</taxon>
    </lineage>
</organism>
<feature type="binding site" evidence="5">
    <location>
        <position position="128"/>
    </location>
    <ligand>
        <name>ATP</name>
        <dbReference type="ChEBI" id="CHEBI:30616"/>
    </ligand>
</feature>
<feature type="binding site" evidence="5">
    <location>
        <position position="37"/>
    </location>
    <ligand>
        <name>AMP</name>
        <dbReference type="ChEBI" id="CHEBI:456215"/>
    </ligand>
</feature>
<dbReference type="NCBIfam" id="NF011105">
    <property type="entry name" value="PRK14532.1"/>
    <property type="match status" value="1"/>
</dbReference>
<feature type="binding site" evidence="5">
    <location>
        <position position="93"/>
    </location>
    <ligand>
        <name>AMP</name>
        <dbReference type="ChEBI" id="CHEBI:456215"/>
    </ligand>
</feature>
<evidence type="ECO:0000313" key="8">
    <source>
        <dbReference type="EMBL" id="PWN05953.1"/>
    </source>
</evidence>
<keyword evidence="1 5" id="KW-0808">Transferase</keyword>
<evidence type="ECO:0000256" key="7">
    <source>
        <dbReference type="RuleBase" id="RU003331"/>
    </source>
</evidence>
<dbReference type="SUPFAM" id="SSF52540">
    <property type="entry name" value="P-loop containing nucleoside triphosphate hydrolases"/>
    <property type="match status" value="1"/>
</dbReference>
<feature type="binding site" evidence="5">
    <location>
        <position position="32"/>
    </location>
    <ligand>
        <name>AMP</name>
        <dbReference type="ChEBI" id="CHEBI:456215"/>
    </ligand>
</feature>
<feature type="region of interest" description="NMP" evidence="5">
    <location>
        <begin position="31"/>
        <end position="60"/>
    </location>
</feature>
<dbReference type="AlphaFoldDB" id="A0A316TMW3"/>
<comment type="subcellular location">
    <subcellularLocation>
        <location evidence="5 7">Cytoplasm</location>
    </subcellularLocation>
</comment>
<gene>
    <name evidence="5" type="primary">adk</name>
    <name evidence="8" type="ORF">DDZ15_12280</name>
</gene>
<evidence type="ECO:0000256" key="1">
    <source>
        <dbReference type="ARBA" id="ARBA00022679"/>
    </source>
</evidence>
<dbReference type="InterPro" id="IPR000850">
    <property type="entry name" value="Adenylat/UMP-CMP_kin"/>
</dbReference>
<dbReference type="EC" id="2.7.4.3" evidence="5 7"/>
<dbReference type="EMBL" id="QGGB01000008">
    <property type="protein sequence ID" value="PWN05953.1"/>
    <property type="molecule type" value="Genomic_DNA"/>
</dbReference>
<dbReference type="GO" id="GO:0044209">
    <property type="term" value="P:AMP salvage"/>
    <property type="evidence" value="ECO:0007669"/>
    <property type="project" value="UniProtKB-UniRule"/>
</dbReference>
<dbReference type="PANTHER" id="PTHR23359">
    <property type="entry name" value="NUCLEOTIDE KINASE"/>
    <property type="match status" value="1"/>
</dbReference>
<feature type="binding site" evidence="5">
    <location>
        <position position="143"/>
    </location>
    <ligand>
        <name>AMP</name>
        <dbReference type="ChEBI" id="CHEBI:456215"/>
    </ligand>
</feature>
<feature type="binding site" evidence="5">
    <location>
        <begin position="11"/>
        <end position="16"/>
    </location>
    <ligand>
        <name>ATP</name>
        <dbReference type="ChEBI" id="CHEBI:30616"/>
    </ligand>
</feature>
<name>A0A316TMW3_9BACT</name>
<feature type="binding site" evidence="5">
    <location>
        <begin position="86"/>
        <end position="89"/>
    </location>
    <ligand>
        <name>AMP</name>
        <dbReference type="ChEBI" id="CHEBI:456215"/>
    </ligand>
</feature>
<proteinExistence type="inferred from homology"/>
<evidence type="ECO:0000256" key="5">
    <source>
        <dbReference type="HAMAP-Rule" id="MF_00235"/>
    </source>
</evidence>
<comment type="similarity">
    <text evidence="5 6">Belongs to the adenylate kinase family.</text>
</comment>
<dbReference type="InterPro" id="IPR027417">
    <property type="entry name" value="P-loop_NTPase"/>
</dbReference>
<comment type="caution">
    <text evidence="5">Lacks conserved residue(s) required for the propagation of feature annotation.</text>
</comment>
<dbReference type="Proteomes" id="UP000245533">
    <property type="component" value="Unassembled WGS sequence"/>
</dbReference>
<dbReference type="InterPro" id="IPR033690">
    <property type="entry name" value="Adenylat_kinase_CS"/>
</dbReference>
<evidence type="ECO:0000256" key="2">
    <source>
        <dbReference type="ARBA" id="ARBA00022727"/>
    </source>
</evidence>
<comment type="subunit">
    <text evidence="5 7">Monomer.</text>
</comment>
<dbReference type="UniPathway" id="UPA00588">
    <property type="reaction ID" value="UER00649"/>
</dbReference>
<dbReference type="RefSeq" id="WP_109647395.1">
    <property type="nucleotide sequence ID" value="NZ_QGGB01000008.1"/>
</dbReference>
<keyword evidence="5 7" id="KW-0067">ATP-binding</keyword>
<feature type="binding site" evidence="5">
    <location>
        <position position="132"/>
    </location>
    <ligand>
        <name>AMP</name>
        <dbReference type="ChEBI" id="CHEBI:456215"/>
    </ligand>
</feature>
<dbReference type="NCBIfam" id="NF011100">
    <property type="entry name" value="PRK14527.1"/>
    <property type="match status" value="1"/>
</dbReference>
<dbReference type="OrthoDB" id="9805030at2"/>
<dbReference type="PRINTS" id="PR00094">
    <property type="entry name" value="ADENYLTKNASE"/>
</dbReference>
<reference evidence="8 9" key="1">
    <citation type="submission" date="2018-05" db="EMBL/GenBank/DDBJ databases">
        <title>Rhodohalobacter halophilus gen. nov., sp. nov., a moderately halophilic member of the family Balneolaceae.</title>
        <authorList>
            <person name="Liu Z.-W."/>
        </authorList>
    </citation>
    <scope>NUCLEOTIDE SEQUENCE [LARGE SCALE GENOMIC DNA]</scope>
    <source>
        <strain evidence="8 9">8A47</strain>
    </source>
</reference>
<dbReference type="Pfam" id="PF00406">
    <property type="entry name" value="ADK"/>
    <property type="match status" value="1"/>
</dbReference>
<dbReference type="Gene3D" id="3.40.50.300">
    <property type="entry name" value="P-loop containing nucleotide triphosphate hydrolases"/>
    <property type="match status" value="1"/>
</dbReference>
<evidence type="ECO:0000256" key="3">
    <source>
        <dbReference type="ARBA" id="ARBA00022741"/>
    </source>
</evidence>
<dbReference type="HAMAP" id="MF_00235">
    <property type="entry name" value="Adenylate_kinase_Adk"/>
    <property type="match status" value="1"/>
</dbReference>
<keyword evidence="4 5" id="KW-0418">Kinase</keyword>
<keyword evidence="5" id="KW-0963">Cytoplasm</keyword>
<dbReference type="GO" id="GO:0005524">
    <property type="term" value="F:ATP binding"/>
    <property type="evidence" value="ECO:0007669"/>
    <property type="project" value="UniProtKB-UniRule"/>
</dbReference>